<feature type="region of interest" description="Disordered" evidence="1">
    <location>
        <begin position="142"/>
        <end position="181"/>
    </location>
</feature>
<dbReference type="OrthoDB" id="419770at2759"/>
<feature type="compositionally biased region" description="Polar residues" evidence="1">
    <location>
        <begin position="23"/>
        <end position="32"/>
    </location>
</feature>
<gene>
    <name evidence="2" type="ORF">BGT96224V2_LOCUS5937</name>
</gene>
<sequence>MHEISNGSATLPRGFRFRYQEGFSTPEPTFTNEEQKISPPRHRLKIRRRIVSSRNAPTDNFLASVRNAEPPLPMNEIPQKSDDPEMMDQRAETDPRKLAPGIIKSPPKTPVISLSIDAVKSKPDWNMDSIQTGLIHRPLSALSSDSDISSDSLDSLRPSGRLSEDESCTSPESDGSDPFQFPVTNVKVKKIDSDEWKSKTSTPSRLNTTLRIKGRKDAPWSKAQTAHLWATYLIYLQDPTLTPIRIGACHVPPEGVCHRVAREAKRSWRGPKLTQPSAQSTKVSSQESGEITMTSENTSRTYAQWPHSSCATRSKLRNICRHQNCSSLYRRHNFLQSRNSTPFSKRDSFHVHERFASDSFSDGISTHDMSISLSQSISTSMQPNGPLANLSRNALIKNELLPTNNSLKDHNESQGKMSCRAPTLGSPFSCSYGPGSSETGRRPGLYQSSNLGSPLHFDQTRSLSGTQKRRAQHALQEDLDSAPAVMEPKILSRRFENSLIQSRRVRTRGFSLGDETIATHALHSALDSTPSQFGTSQINEIETFQTTSRDPPRLGSPFSESGMNNTFPRRLFSDATSIVRNPSFVTPHHKRQSIESLFERERRSLLSQLDFLNGRLKQIREKDDECRI</sequence>
<evidence type="ECO:0000256" key="1">
    <source>
        <dbReference type="SAM" id="MobiDB-lite"/>
    </source>
</evidence>
<feature type="region of interest" description="Disordered" evidence="1">
    <location>
        <begin position="23"/>
        <end position="52"/>
    </location>
</feature>
<proteinExistence type="predicted"/>
<feature type="compositionally biased region" description="Polar residues" evidence="1">
    <location>
        <begin position="274"/>
        <end position="304"/>
    </location>
</feature>
<name>A0A381LI00_BLUGR</name>
<feature type="region of interest" description="Disordered" evidence="1">
    <location>
        <begin position="66"/>
        <end position="107"/>
    </location>
</feature>
<feature type="region of interest" description="Disordered" evidence="1">
    <location>
        <begin position="545"/>
        <end position="565"/>
    </location>
</feature>
<accession>A0A381LI00</accession>
<organism evidence="2">
    <name type="scientific">Blumeria graminis f. sp. tritici 96224</name>
    <dbReference type="NCBI Taxonomy" id="1268274"/>
    <lineage>
        <taxon>Eukaryota</taxon>
        <taxon>Fungi</taxon>
        <taxon>Dikarya</taxon>
        <taxon>Ascomycota</taxon>
        <taxon>Pezizomycotina</taxon>
        <taxon>Leotiomycetes</taxon>
        <taxon>Erysiphales</taxon>
        <taxon>Erysiphaceae</taxon>
        <taxon>Blumeria</taxon>
    </lineage>
</organism>
<dbReference type="AlphaFoldDB" id="A0A381LI00"/>
<feature type="region of interest" description="Disordered" evidence="1">
    <location>
        <begin position="430"/>
        <end position="457"/>
    </location>
</feature>
<feature type="compositionally biased region" description="Basic residues" evidence="1">
    <location>
        <begin position="39"/>
        <end position="51"/>
    </location>
</feature>
<protein>
    <submittedName>
        <fullName evidence="2">Bgt-3138</fullName>
    </submittedName>
</protein>
<evidence type="ECO:0000313" key="2">
    <source>
        <dbReference type="EMBL" id="SUZ12786.1"/>
    </source>
</evidence>
<dbReference type="EMBL" id="UIGY01000204">
    <property type="protein sequence ID" value="SUZ12786.1"/>
    <property type="molecule type" value="Genomic_DNA"/>
</dbReference>
<reference evidence="2" key="1">
    <citation type="submission" date="2018-07" db="EMBL/GenBank/DDBJ databases">
        <authorList>
            <person name="Quirk P.G."/>
            <person name="Krulwich T.A."/>
        </authorList>
    </citation>
    <scope>NUCLEOTIDE SEQUENCE</scope>
    <source>
        <strain evidence="2">96224</strain>
    </source>
</reference>
<feature type="compositionally biased region" description="Basic and acidic residues" evidence="1">
    <location>
        <begin position="79"/>
        <end position="97"/>
    </location>
</feature>
<feature type="region of interest" description="Disordered" evidence="1">
    <location>
        <begin position="265"/>
        <end position="304"/>
    </location>
</feature>
<feature type="compositionally biased region" description="Low complexity" evidence="1">
    <location>
        <begin position="142"/>
        <end position="161"/>
    </location>
</feature>